<dbReference type="InterPro" id="IPR036322">
    <property type="entry name" value="WD40_repeat_dom_sf"/>
</dbReference>
<dbReference type="EMBL" id="JANBUY010000222">
    <property type="protein sequence ID" value="KAJ2861459.1"/>
    <property type="molecule type" value="Genomic_DNA"/>
</dbReference>
<dbReference type="SUPFAM" id="SSF54637">
    <property type="entry name" value="Thioesterase/thiol ester dehydrase-isomerase"/>
    <property type="match status" value="2"/>
</dbReference>
<evidence type="ECO:0000256" key="5">
    <source>
        <dbReference type="ARBA" id="ARBA00022737"/>
    </source>
</evidence>
<evidence type="ECO:0000256" key="13">
    <source>
        <dbReference type="SAM" id="MobiDB-lite"/>
    </source>
</evidence>
<evidence type="ECO:0000256" key="9">
    <source>
        <dbReference type="ARBA" id="ARBA00023098"/>
    </source>
</evidence>
<dbReference type="Pfam" id="PF01575">
    <property type="entry name" value="MaoC_dehydratas"/>
    <property type="match status" value="1"/>
</dbReference>
<dbReference type="FunFam" id="3.40.50.720:FF:000084">
    <property type="entry name" value="Short-chain dehydrogenase reductase"/>
    <property type="match status" value="1"/>
</dbReference>
<feature type="domain" description="Ketoreductase" evidence="14">
    <location>
        <begin position="1692"/>
        <end position="1874"/>
    </location>
</feature>
<dbReference type="CDD" id="cd03448">
    <property type="entry name" value="HDE_HSD"/>
    <property type="match status" value="1"/>
</dbReference>
<protein>
    <recommendedName>
        <fullName evidence="18">Raptor N-terminal CASPase-like domain-containing protein</fullName>
    </recommendedName>
</protein>
<dbReference type="InterPro" id="IPR020904">
    <property type="entry name" value="Sc_DH/Rdtase_CS"/>
</dbReference>
<dbReference type="InterPro" id="IPR015943">
    <property type="entry name" value="WD40/YVTN_repeat-like_dom_sf"/>
</dbReference>
<dbReference type="SUPFAM" id="SSF50978">
    <property type="entry name" value="WD40 repeat-like"/>
    <property type="match status" value="1"/>
</dbReference>
<feature type="region of interest" description="Disordered" evidence="13">
    <location>
        <begin position="1"/>
        <end position="33"/>
    </location>
</feature>
<dbReference type="InterPro" id="IPR016024">
    <property type="entry name" value="ARM-type_fold"/>
</dbReference>
<dbReference type="InterPro" id="IPR002539">
    <property type="entry name" value="MaoC-like_dom"/>
</dbReference>
<feature type="compositionally biased region" description="Polar residues" evidence="13">
    <location>
        <begin position="1126"/>
        <end position="1153"/>
    </location>
</feature>
<dbReference type="SUPFAM" id="SSF48371">
    <property type="entry name" value="ARM repeat"/>
    <property type="match status" value="1"/>
</dbReference>
<evidence type="ECO:0000256" key="12">
    <source>
        <dbReference type="PROSITE-ProRule" id="PRU00221"/>
    </source>
</evidence>
<keyword evidence="9" id="KW-0443">Lipid metabolism</keyword>
<evidence type="ECO:0000256" key="4">
    <source>
        <dbReference type="ARBA" id="ARBA00022574"/>
    </source>
</evidence>
<gene>
    <name evidence="16" type="ORF">GGH94_004896</name>
</gene>
<feature type="repeat" description="WD" evidence="12">
    <location>
        <begin position="1447"/>
        <end position="1477"/>
    </location>
</feature>
<dbReference type="SMART" id="SM00320">
    <property type="entry name" value="WD40"/>
    <property type="match status" value="4"/>
</dbReference>
<dbReference type="PROSITE" id="PS00678">
    <property type="entry name" value="WD_REPEATS_1"/>
    <property type="match status" value="1"/>
</dbReference>
<feature type="compositionally biased region" description="Polar residues" evidence="13">
    <location>
        <begin position="1166"/>
        <end position="1178"/>
    </location>
</feature>
<dbReference type="GO" id="GO:0016491">
    <property type="term" value="F:oxidoreductase activity"/>
    <property type="evidence" value="ECO:0007669"/>
    <property type="project" value="UniProtKB-KW"/>
</dbReference>
<sequence>MTNTVVGNGDTPEHVSGVASVTLGPARGNDQHPAIITTTATGANVELSELLGGSDLNGANRKAVSQTLMESREDFHTHPRSLALAHMQLADWRGQDKLRTATALLVVCLHLEVPPPDSIRPTKSAVLEAWVDPTEPVQMPTSEELALQAAAANGTVQRNSTRERLPIKLIGDNLLRQFEQLHRHVKCRSLIECVMEDLRKCATQLRRASKEERVMFYYNGHGVPRPTVSGDIWVFNRQYTQYIPVGASDLMSWLGTPCIYIWDCSMAMNIVQAFEKNSKLREQEIAKLRHVAEAKGIKVPISRSEPPQVFADAISIVAAAVALAQNPVTGGPVQGPQQAQGQAPVNTALINLALLPAMHHEDIHFAATRSDELLPTNPELPADLFTSCLTTPIKVALRFWVIRNPRTAKVSVEMCDQVPGSILERRTPIGELNWIFTSITDTIAWSTLPREQFRKLFRQDMAVATLYRNFMLADRVMRFYGVHPQVTPAIPPTHKHPLWDSLDLEIDMCLQQLPRMLREAERRQQREDRMARSLGRQNMANGVCLPPPLPDFTAPLGTNLEIVGNFVSMSCRHGSRIGLGGTAESEDDESDSDGDSDGGGAASPGNSEPQQAPGYVSSSYFSNQLYAFEVWLQHAATVVSQFVSDRGPDQTPRSLSTERPSDLDPPDELPAVLQVLLSQQFRLRALILLYRFMNLGPWAVDLAMAVGIYPYMTKLLASTTTEIREILILVWARLSAVDMALHPELMKRDGFDYFVAYLANNIQMQSEPVSEKVRLCDTVSAASAFTLAMLCRDNFDAQQSCFDERVLDYFLVYLQRPDNGTEERACLRTWILLCLAELWKAHPNAKWMAITYKLCVIASKKEELESRQRRSQQGNAPSFEELLASSAEDDSVDARNAQDLLIQMAFHRSPVVRASAIYAIGTLVSDLAQLGDDPGVVTIVRLVERQLYAVLLQAAGDGSPMVRREVVIVIGWVFASYMEQVVDAVSRVVAEELRGEGRRVAGDSPLDVLLTQMYKALLKLSADAHPDVALAAREACDVLMQCYAHSQAFFDAEAQLDQALHRLEISRSADGKPPILGFLRSAGVGDALLGQPLQQPQQQQQHPREGQQAQRRVSAHTHFRAPPMLATTQRNRGENSAQANASHRYTMHFTQGGSRAGGSVFGERSVPQSPTPGSSVHQAESAESGESRGSERFAGAEGRQRVASIAAAWRVWGQRELRESASTLVDWAGAHFTEFDISLFANVSGPLRGSAALVESRERHRRVERMETGARMMGASAGQVKWIDVTAVASGAHQASAALLHPLEPHAIVATRLGSVSVYDWEHHAQVGQWSIGAAGRYEEAADVRALHLVNPLGQAKLLVGTADGMVRIFASHAPDFAPGAAVAFPRPRLLTAFMALPWVSPQVSSTPTASTVTSNQRMRALQQQQQLVLPLPSGDFAGESCGLVTAWNQRSGVLFAGGNDKEIRIWDITAEMCVEEIAVAPLGGVTCVSHDGVSGNIFATGSTAGAVRVMDRRMDARTSPVANWREHAPSRIRNVVMRPGTTEVVSASASGEVKYWDLRHRESVFTLEGTHTGQSLRHMLAHENAAVTLTASDATVKLWNQRGNNIGVVTSGERSYGSAASYMKSLAGYGQKAHAVAVSAVAMHTYLPVALMVTDDGRVSYIQPKRQALRNHPPPPALAGTRANSLREMSGAGGGLGKAYSLFFASRGAKVVVNDLGSGLKGEGSSSSAADIVVDEIKKAGGQAIADYHNVLEGDKIVETAIKAFGRVDIVINNAGILRDKSFKSMSDKDWDDVLNVHLRGAYLITKAAWPIMRKQKFGRVIMTSSAAGIYGNFGQANYAAAKQALVGLSNSLAQEGAKYGITSNAIAPLAASRMTATVMPQEILDALKPELIAPLVAFLTHESTVQSGGLYEIGAGKITAHRWEATEGVVFKADDSFTPAAVKARFDEIDNFERKGLFYPTSMKDTDWLGKLELAKGLSTNAKDAELRFDGKVAIVSGAGNGLGRAYAHMFARSGAKVVVNDLGYVDHEGKKVRAADLVVADIKRKGGDAVSNYDSVEDGEKLVETAIKSFGRVDIVVNNAGILRDKAFANATEQDWDLVYRVHLRGTYKVSKAAWPYFVKQKSGAIINTNSAVGIFGNFGQTNYAAAKAGIQGFTDTLAIEGAKYGIRANAIAPNAGTAMTATIMPAEIVEMLKPDYVAPLVGYLAHESTPHTGKLFQVGSCWISEIRRQRSGGVGFPMNRPLTPEAIAQRWKDIVNFDDGRAHHVANTRQSSAELLDNASNTEEQVEDDEDKVDLARAYADKSEPQAFDYTKRDVVLYALGIGASRNDLPLVYENSDSFQTFPTFAVISAFHTRQEVMNYLPPFNPMMLLHGEQFVEIHRPIPTEGRLLCTTQVVDIQDKGKGVTAAGRITMADKDGNVIAVAESTTFIRGIGGFSKKPGFKALQGPSRPAAATSDNTIPKRSPDAVRTQKTSEEQAAIYRLSGDFNPLHIDPEMSKLGGFKTPILHGLCTFGHAARHVVELAANGDATLLKNIKVRFSAPVIPGETLETSMWADKSNPNRVLFQVRAVERDTIAITNAAAEFSAPVSLASHNNAKL</sequence>
<keyword evidence="5" id="KW-0677">Repeat</keyword>
<proteinExistence type="inferred from homology"/>
<organism evidence="16 17">
    <name type="scientific">Coemansia aciculifera</name>
    <dbReference type="NCBI Taxonomy" id="417176"/>
    <lineage>
        <taxon>Eukaryota</taxon>
        <taxon>Fungi</taxon>
        <taxon>Fungi incertae sedis</taxon>
        <taxon>Zoopagomycota</taxon>
        <taxon>Kickxellomycotina</taxon>
        <taxon>Kickxellomycetes</taxon>
        <taxon>Kickxellales</taxon>
        <taxon>Kickxellaceae</taxon>
        <taxon>Coemansia</taxon>
    </lineage>
</organism>
<feature type="compositionally biased region" description="Polar residues" evidence="13">
    <location>
        <begin position="604"/>
        <end position="614"/>
    </location>
</feature>
<dbReference type="PANTHER" id="PTHR45024:SF2">
    <property type="entry name" value="SCP2 DOMAIN-CONTAINING PROTEIN"/>
    <property type="match status" value="1"/>
</dbReference>
<feature type="region of interest" description="Disordered" evidence="13">
    <location>
        <begin position="643"/>
        <end position="666"/>
    </location>
</feature>
<dbReference type="PRINTS" id="PR01547">
    <property type="entry name" value="YEAST176DUF"/>
</dbReference>
<dbReference type="FunFam" id="3.40.50.720:FF:000185">
    <property type="entry name" value="peroxisomal multifunctional enzyme type 2"/>
    <property type="match status" value="1"/>
</dbReference>
<dbReference type="GO" id="GO:0006631">
    <property type="term" value="P:fatty acid metabolic process"/>
    <property type="evidence" value="ECO:0007669"/>
    <property type="project" value="UniProtKB-KW"/>
</dbReference>
<dbReference type="InterPro" id="IPR051687">
    <property type="entry name" value="Peroxisomal_Beta-Oxidation"/>
</dbReference>
<dbReference type="InterPro" id="IPR001680">
    <property type="entry name" value="WD40_rpt"/>
</dbReference>
<name>A0A9W8IEH3_9FUNG</name>
<dbReference type="InterPro" id="IPR019775">
    <property type="entry name" value="WD40_repeat_CS"/>
</dbReference>
<keyword evidence="11" id="KW-0456">Lyase</keyword>
<evidence type="ECO:0000256" key="10">
    <source>
        <dbReference type="ARBA" id="ARBA00023140"/>
    </source>
</evidence>
<dbReference type="Gene3D" id="1.10.287.4290">
    <property type="match status" value="2"/>
</dbReference>
<evidence type="ECO:0000256" key="1">
    <source>
        <dbReference type="ARBA" id="ARBA00004275"/>
    </source>
</evidence>
<evidence type="ECO:0000256" key="11">
    <source>
        <dbReference type="ARBA" id="ARBA00023239"/>
    </source>
</evidence>
<evidence type="ECO:0008006" key="18">
    <source>
        <dbReference type="Google" id="ProtNLM"/>
    </source>
</evidence>
<dbReference type="Pfam" id="PF00106">
    <property type="entry name" value="adh_short"/>
    <property type="match status" value="2"/>
</dbReference>
<keyword evidence="6" id="KW-0276">Fatty acid metabolism</keyword>
<evidence type="ECO:0000256" key="6">
    <source>
        <dbReference type="ARBA" id="ARBA00022832"/>
    </source>
</evidence>
<dbReference type="CDD" id="cd05353">
    <property type="entry name" value="hydroxyacyl-CoA-like_DH_SDR_c-like"/>
    <property type="match status" value="2"/>
</dbReference>
<dbReference type="Gene3D" id="1.25.10.10">
    <property type="entry name" value="Leucine-rich Repeat Variant"/>
    <property type="match status" value="2"/>
</dbReference>
<evidence type="ECO:0000256" key="7">
    <source>
        <dbReference type="ARBA" id="ARBA00022857"/>
    </source>
</evidence>
<evidence type="ECO:0000256" key="2">
    <source>
        <dbReference type="ARBA" id="ARBA00005005"/>
    </source>
</evidence>
<keyword evidence="10" id="KW-0576">Peroxisome</keyword>
<dbReference type="InterPro" id="IPR057326">
    <property type="entry name" value="KR_dom"/>
</dbReference>
<dbReference type="Gene3D" id="3.10.129.10">
    <property type="entry name" value="Hotdog Thioesterase"/>
    <property type="match status" value="1"/>
</dbReference>
<dbReference type="Pfam" id="PF14538">
    <property type="entry name" value="Raptor_N"/>
    <property type="match status" value="1"/>
</dbReference>
<evidence type="ECO:0000313" key="16">
    <source>
        <dbReference type="EMBL" id="KAJ2861459.1"/>
    </source>
</evidence>
<feature type="region of interest" description="Disordered" evidence="13">
    <location>
        <begin position="578"/>
        <end position="614"/>
    </location>
</feature>
<dbReference type="PANTHER" id="PTHR45024">
    <property type="entry name" value="DEHYDROGENASES, SHORT CHAIN"/>
    <property type="match status" value="1"/>
</dbReference>
<reference evidence="16" key="1">
    <citation type="submission" date="2022-07" db="EMBL/GenBank/DDBJ databases">
        <title>Phylogenomic reconstructions and comparative analyses of Kickxellomycotina fungi.</title>
        <authorList>
            <person name="Reynolds N.K."/>
            <person name="Stajich J.E."/>
            <person name="Barry K."/>
            <person name="Grigoriev I.V."/>
            <person name="Crous P."/>
            <person name="Smith M.E."/>
        </authorList>
    </citation>
    <scope>NUCLEOTIDE SEQUENCE</scope>
    <source>
        <strain evidence="16">RSA 476</strain>
    </source>
</reference>
<dbReference type="InterPro" id="IPR002347">
    <property type="entry name" value="SDR_fam"/>
</dbReference>
<comment type="similarity">
    <text evidence="3">Belongs to the short-chain dehydrogenases/reductases (SDR) family.</text>
</comment>
<feature type="compositionally biased region" description="Low complexity" evidence="13">
    <location>
        <begin position="1093"/>
        <end position="1110"/>
    </location>
</feature>
<keyword evidence="4 12" id="KW-0853">WD repeat</keyword>
<dbReference type="GO" id="GO:0005777">
    <property type="term" value="C:peroxisome"/>
    <property type="evidence" value="ECO:0007669"/>
    <property type="project" value="UniProtKB-SubCell"/>
</dbReference>
<accession>A0A9W8IEH3</accession>
<feature type="compositionally biased region" description="Acidic residues" evidence="13">
    <location>
        <begin position="584"/>
        <end position="596"/>
    </location>
</feature>
<dbReference type="SMART" id="SM01302">
    <property type="entry name" value="Raptor_N"/>
    <property type="match status" value="1"/>
</dbReference>
<dbReference type="Proteomes" id="UP001140074">
    <property type="component" value="Unassembled WGS sequence"/>
</dbReference>
<comment type="pathway">
    <text evidence="2">Lipid metabolism; fatty acid beta-oxidation.</text>
</comment>
<dbReference type="InterPro" id="IPR054357">
    <property type="entry name" value="MFE-2_N"/>
</dbReference>
<evidence type="ECO:0000313" key="17">
    <source>
        <dbReference type="Proteomes" id="UP001140074"/>
    </source>
</evidence>
<feature type="domain" description="Raptor N-terminal CASPase-like" evidence="15">
    <location>
        <begin position="97"/>
        <end position="275"/>
    </location>
</feature>
<dbReference type="PROSITE" id="PS00061">
    <property type="entry name" value="ADH_SHORT"/>
    <property type="match status" value="2"/>
</dbReference>
<dbReference type="SUPFAM" id="SSF51735">
    <property type="entry name" value="NAD(P)-binding Rossmann-fold domains"/>
    <property type="match status" value="2"/>
</dbReference>
<keyword evidence="17" id="KW-1185">Reference proteome</keyword>
<keyword evidence="8" id="KW-0560">Oxidoreductase</keyword>
<feature type="region of interest" description="Disordered" evidence="13">
    <location>
        <begin position="1093"/>
        <end position="1197"/>
    </location>
</feature>
<keyword evidence="7" id="KW-0521">NADP</keyword>
<feature type="region of interest" description="Disordered" evidence="13">
    <location>
        <begin position="2449"/>
        <end position="2476"/>
    </location>
</feature>
<dbReference type="Gene3D" id="3.40.50.720">
    <property type="entry name" value="NAD(P)-binding Rossmann-like Domain"/>
    <property type="match status" value="2"/>
</dbReference>
<evidence type="ECO:0000256" key="3">
    <source>
        <dbReference type="ARBA" id="ARBA00006484"/>
    </source>
</evidence>
<evidence type="ECO:0000259" key="15">
    <source>
        <dbReference type="SMART" id="SM01302"/>
    </source>
</evidence>
<dbReference type="InterPro" id="IPR029347">
    <property type="entry name" value="Raptor_N"/>
</dbReference>
<evidence type="ECO:0000256" key="8">
    <source>
        <dbReference type="ARBA" id="ARBA00023002"/>
    </source>
</evidence>
<dbReference type="InterPro" id="IPR036291">
    <property type="entry name" value="NAD(P)-bd_dom_sf"/>
</dbReference>
<dbReference type="SMART" id="SM00822">
    <property type="entry name" value="PKS_KR"/>
    <property type="match status" value="1"/>
</dbReference>
<dbReference type="InterPro" id="IPR029069">
    <property type="entry name" value="HotDog_dom_sf"/>
</dbReference>
<dbReference type="InterPro" id="IPR011989">
    <property type="entry name" value="ARM-like"/>
</dbReference>
<dbReference type="Pfam" id="PF22622">
    <property type="entry name" value="MFE-2_hydrat-2_N"/>
    <property type="match status" value="1"/>
</dbReference>
<dbReference type="GO" id="GO:0004300">
    <property type="term" value="F:enoyl-CoA hydratase activity"/>
    <property type="evidence" value="ECO:0007669"/>
    <property type="project" value="UniProtKB-ARBA"/>
</dbReference>
<dbReference type="PROSITE" id="PS50082">
    <property type="entry name" value="WD_REPEATS_2"/>
    <property type="match status" value="1"/>
</dbReference>
<comment type="subcellular location">
    <subcellularLocation>
        <location evidence="1">Peroxisome</location>
    </subcellularLocation>
</comment>
<dbReference type="Gene3D" id="2.130.10.10">
    <property type="entry name" value="YVTN repeat-like/Quinoprotein amine dehydrogenase"/>
    <property type="match status" value="1"/>
</dbReference>
<evidence type="ECO:0000259" key="14">
    <source>
        <dbReference type="SMART" id="SM00822"/>
    </source>
</evidence>
<comment type="caution">
    <text evidence="16">The sequence shown here is derived from an EMBL/GenBank/DDBJ whole genome shotgun (WGS) entry which is preliminary data.</text>
</comment>